<sequence length="70" mass="8281">MACIPPIFTSCKRSPKRKRQQTPQPLRPPLAENQDETLPANLLDPGDHRRWRSLRRLYQKQLPRQTNTHP</sequence>
<protein>
    <submittedName>
        <fullName evidence="2">Uncharacterized protein</fullName>
    </submittedName>
</protein>
<feature type="region of interest" description="Disordered" evidence="1">
    <location>
        <begin position="1"/>
        <end position="48"/>
    </location>
</feature>
<proteinExistence type="predicted"/>
<accession>A0AAE0YPT9</accession>
<gene>
    <name evidence="2" type="ORF">RRG08_023593</name>
</gene>
<dbReference type="AlphaFoldDB" id="A0AAE0YPT9"/>
<evidence type="ECO:0000256" key="1">
    <source>
        <dbReference type="SAM" id="MobiDB-lite"/>
    </source>
</evidence>
<evidence type="ECO:0000313" key="2">
    <source>
        <dbReference type="EMBL" id="KAK3752014.1"/>
    </source>
</evidence>
<dbReference type="EMBL" id="JAWDGP010005799">
    <property type="protein sequence ID" value="KAK3752014.1"/>
    <property type="molecule type" value="Genomic_DNA"/>
</dbReference>
<dbReference type="Proteomes" id="UP001283361">
    <property type="component" value="Unassembled WGS sequence"/>
</dbReference>
<comment type="caution">
    <text evidence="2">The sequence shown here is derived from an EMBL/GenBank/DDBJ whole genome shotgun (WGS) entry which is preliminary data.</text>
</comment>
<reference evidence="2" key="1">
    <citation type="journal article" date="2023" name="G3 (Bethesda)">
        <title>A reference genome for the long-term kleptoplast-retaining sea slug Elysia crispata morphotype clarki.</title>
        <authorList>
            <person name="Eastman K.E."/>
            <person name="Pendleton A.L."/>
            <person name="Shaikh M.A."/>
            <person name="Suttiyut T."/>
            <person name="Ogas R."/>
            <person name="Tomko P."/>
            <person name="Gavelis G."/>
            <person name="Widhalm J.R."/>
            <person name="Wisecaver J.H."/>
        </authorList>
    </citation>
    <scope>NUCLEOTIDE SEQUENCE</scope>
    <source>
        <strain evidence="2">ECLA1</strain>
    </source>
</reference>
<name>A0AAE0YPT9_9GAST</name>
<keyword evidence="3" id="KW-1185">Reference proteome</keyword>
<evidence type="ECO:0000313" key="3">
    <source>
        <dbReference type="Proteomes" id="UP001283361"/>
    </source>
</evidence>
<organism evidence="2 3">
    <name type="scientific">Elysia crispata</name>
    <name type="common">lettuce slug</name>
    <dbReference type="NCBI Taxonomy" id="231223"/>
    <lineage>
        <taxon>Eukaryota</taxon>
        <taxon>Metazoa</taxon>
        <taxon>Spiralia</taxon>
        <taxon>Lophotrochozoa</taxon>
        <taxon>Mollusca</taxon>
        <taxon>Gastropoda</taxon>
        <taxon>Heterobranchia</taxon>
        <taxon>Euthyneura</taxon>
        <taxon>Panpulmonata</taxon>
        <taxon>Sacoglossa</taxon>
        <taxon>Placobranchoidea</taxon>
        <taxon>Plakobranchidae</taxon>
        <taxon>Elysia</taxon>
    </lineage>
</organism>